<gene>
    <name evidence="3" type="ORF">SAMN02745132_02411</name>
</gene>
<name>A0A1T4USV9_9GAMM</name>
<dbReference type="InterPro" id="IPR000601">
    <property type="entry name" value="PKD_dom"/>
</dbReference>
<feature type="domain" description="PKD" evidence="2">
    <location>
        <begin position="327"/>
        <end position="365"/>
    </location>
</feature>
<feature type="domain" description="PKD" evidence="2">
    <location>
        <begin position="231"/>
        <end position="295"/>
    </location>
</feature>
<dbReference type="EMBL" id="FUXU01000028">
    <property type="protein sequence ID" value="SKA55716.1"/>
    <property type="molecule type" value="Genomic_DNA"/>
</dbReference>
<dbReference type="SUPFAM" id="SSF49299">
    <property type="entry name" value="PKD domain"/>
    <property type="match status" value="2"/>
</dbReference>
<dbReference type="AlphaFoldDB" id="A0A1T4USV9"/>
<feature type="compositionally biased region" description="Polar residues" evidence="1">
    <location>
        <begin position="124"/>
        <end position="143"/>
    </location>
</feature>
<evidence type="ECO:0000313" key="4">
    <source>
        <dbReference type="Proteomes" id="UP000190162"/>
    </source>
</evidence>
<dbReference type="InterPro" id="IPR013783">
    <property type="entry name" value="Ig-like_fold"/>
</dbReference>
<dbReference type="PROSITE" id="PS50093">
    <property type="entry name" value="PKD"/>
    <property type="match status" value="2"/>
</dbReference>
<feature type="compositionally biased region" description="Basic and acidic residues" evidence="1">
    <location>
        <begin position="77"/>
        <end position="90"/>
    </location>
</feature>
<accession>A0A1T4USV9</accession>
<dbReference type="Proteomes" id="UP000190162">
    <property type="component" value="Unassembled WGS sequence"/>
</dbReference>
<protein>
    <submittedName>
        <fullName evidence="3">PKD domain-containing protein</fullName>
    </submittedName>
</protein>
<dbReference type="Gene3D" id="2.60.40.10">
    <property type="entry name" value="Immunoglobulins"/>
    <property type="match status" value="2"/>
</dbReference>
<proteinExistence type="predicted"/>
<dbReference type="SMART" id="SM00089">
    <property type="entry name" value="PKD"/>
    <property type="match status" value="2"/>
</dbReference>
<feature type="compositionally biased region" description="Basic and acidic residues" evidence="1">
    <location>
        <begin position="97"/>
        <end position="119"/>
    </location>
</feature>
<evidence type="ECO:0000313" key="3">
    <source>
        <dbReference type="EMBL" id="SKA55716.1"/>
    </source>
</evidence>
<keyword evidence="4" id="KW-1185">Reference proteome</keyword>
<organism evidence="3 4">
    <name type="scientific">Enterovibrio nigricans DSM 22720</name>
    <dbReference type="NCBI Taxonomy" id="1121868"/>
    <lineage>
        <taxon>Bacteria</taxon>
        <taxon>Pseudomonadati</taxon>
        <taxon>Pseudomonadota</taxon>
        <taxon>Gammaproteobacteria</taxon>
        <taxon>Vibrionales</taxon>
        <taxon>Vibrionaceae</taxon>
        <taxon>Enterovibrio</taxon>
    </lineage>
</organism>
<sequence>MAAIWPDDNFESLGEPSPEKSISPFLVSPAEAYSGSHSSSSENASSSKKAEIQPNAAQRNSAKEIASSPVSMQPSSRTDKAVRSNDRKVESNTLVHHTTDGKEESSTNNDTDKHSDKGKKVLVTGNQPSQRFLPSSDLQTTHEIPTEVKRSGSRDKSDGNRVYVPSSPPVSAHYAPRSRLREIAYIEPANAGHTNVKHLRSGKALSFKKDQDGELEEFYIEVDGLNVSVRNNSYDPDGEIVHHYWDYGNGKGSLEQSPNWSYDKPGDYTIGLTVYDNDGASNTYSHVVSVDDGNVLPKADFAVQTFGLEAKADNNSFDVDGEVVMARWDFGDGRTSDAFSPEWRYKEPGAYVVTLTVLDNIGAAH</sequence>
<feature type="region of interest" description="Disordered" evidence="1">
    <location>
        <begin position="1"/>
        <end position="175"/>
    </location>
</feature>
<dbReference type="Pfam" id="PF18911">
    <property type="entry name" value="PKD_4"/>
    <property type="match status" value="2"/>
</dbReference>
<dbReference type="InterPro" id="IPR035986">
    <property type="entry name" value="PKD_dom_sf"/>
</dbReference>
<feature type="compositionally biased region" description="Low complexity" evidence="1">
    <location>
        <begin position="28"/>
        <end position="47"/>
    </location>
</feature>
<evidence type="ECO:0000259" key="2">
    <source>
        <dbReference type="PROSITE" id="PS50093"/>
    </source>
</evidence>
<dbReference type="InterPro" id="IPR022409">
    <property type="entry name" value="PKD/Chitinase_dom"/>
</dbReference>
<evidence type="ECO:0000256" key="1">
    <source>
        <dbReference type="SAM" id="MobiDB-lite"/>
    </source>
</evidence>
<feature type="compositionally biased region" description="Basic and acidic residues" evidence="1">
    <location>
        <begin position="144"/>
        <end position="159"/>
    </location>
</feature>
<reference evidence="4" key="1">
    <citation type="submission" date="2017-02" db="EMBL/GenBank/DDBJ databases">
        <authorList>
            <person name="Varghese N."/>
            <person name="Submissions S."/>
        </authorList>
    </citation>
    <scope>NUCLEOTIDE SEQUENCE [LARGE SCALE GENOMIC DNA]</scope>
    <source>
        <strain evidence="4">DSM 22720</strain>
    </source>
</reference>
<dbReference type="CDD" id="cd00146">
    <property type="entry name" value="PKD"/>
    <property type="match status" value="2"/>
</dbReference>